<feature type="domain" description="Tip attachment protein J" evidence="2">
    <location>
        <begin position="802"/>
        <end position="962"/>
    </location>
</feature>
<evidence type="ECO:0000313" key="4">
    <source>
        <dbReference type="EMBL" id="RWR14899.1"/>
    </source>
</evidence>
<evidence type="ECO:0000259" key="2">
    <source>
        <dbReference type="Pfam" id="PF13550"/>
    </source>
</evidence>
<dbReference type="InterPro" id="IPR025195">
    <property type="entry name" value="GTA_TIM_dom"/>
</dbReference>
<organism evidence="4 5">
    <name type="scientific">Paenirhodobacter populi</name>
    <dbReference type="NCBI Taxonomy" id="2306993"/>
    <lineage>
        <taxon>Bacteria</taxon>
        <taxon>Pseudomonadati</taxon>
        <taxon>Pseudomonadota</taxon>
        <taxon>Alphaproteobacteria</taxon>
        <taxon>Rhodobacterales</taxon>
        <taxon>Rhodobacter group</taxon>
        <taxon>Paenirhodobacter</taxon>
    </lineage>
</organism>
<dbReference type="CDD" id="cd19607">
    <property type="entry name" value="GTA_TIM-barrel-like"/>
    <property type="match status" value="1"/>
</dbReference>
<sequence>MATILLSAAGGAIGAGFGGTILGLSGAVIGRAAGAVVGHAIDQRLLGSGSQSVETGRVERLRMTSAAEGEAVGILWGRMRVAGQVIWATRFFESAVTTKQSSGGKGSSRSGGSVTTTSYSYSVSLAIALCEGEILRVGRIWADGTEIDRSTLNMRVYRGSEDQLPDPKIAAVEGVEEAPAYRGIAYVVIEDLQLAPFGNRVPIFSFEVMRAAGGAGLPALPDLTRAVRGVSMIPGTGEYSLATMRVYQPGADGQTVAVNENAPGGITDFSQSVQALNEELPACGSVSLVVSWFGTDLRCGECLIRPEVSEKTADGSNMPWRVSGLTRQTALQLPQLDGGAVYGGTPADASVIEAIRALREAGKAVTFYPFILMEQMAGNTLPDPWSGAVGQAPLPWRGRITLSAAPGREDSPDGTAAAEAEVAAFFGAARVNDYHVRTDTVDYTGPQEWSMRRFILHYAHLCALAGGVDAFCIGTEMVALTQIRGPGNSFPAVAALRALARDVREILGPDCKIGYAADWSEYFGYHPGDGECFFHLDPLWADPEIDFIGIDNYMPLSDWRDGTAHLDAGWRSIYNPDYLKANIEAGEGFDWYYEHPEHRDAQIRTPITDGEGEPWLWRYKDIRNWWTNFHHQRVGGVRDPDPTEWVPQSKPVWFTELGCAAVDKGTNQPNKFHDPKSSESALPYYSNGRRDELIQMQYLRAMLSYWDDPARNPVSPVYGGPMIDMGRAHVWAWDARPYPQFPQRWDLWADSDNYARGHWISGRAVSQPLDCVVAEICHRSGVRDVDLHAVYGVVRGFVMEGGQSGRAALQSLCLAYGMEAVERDGTLAFRMRDGLPVARLTAEDMALGENDGAVETIRAPEAESSGRVRFTYVEADGDFETASVEAVFPDEEAGGITGSEIPVALTRALAQGTAERWLAEARVARDTARFVLPPSRGHLGAGDVVTLEAEEGHRHYRIDRVERAEAVSIEAVRVEAGVYEASDEADVRVIGRPFAAPVPVTTAFLDLPLMTGEEDPVAPHLAVNATPWPGSVAVYAAVEDAGYALDQVIDTRAAMGVTLSPLHRAQAGVWDRGAPLRVRMDWGSLASVSPLQLFSGDNLMAIGDGLGNSDWELFQFAGATPVAPGEWDLTMRLRGQLGTDGIMPDVWPEGSRVVVVDAALRQISLPASARGLMRHYRIGPALQGYDDPSYVHREEAFFGIGQRPLSPCHLRGETVGEGVQFRWTRRTRIDGDSWEGYDVPLGETREAYLVRVLTDGVIRREVVVTEPVWLYSTTARLADGVGGAYRVEVAQISDAFGVGPAARWQASE</sequence>
<dbReference type="InterPro" id="IPR017853">
    <property type="entry name" value="GH"/>
</dbReference>
<dbReference type="SUPFAM" id="SSF51445">
    <property type="entry name" value="(Trans)glycosidases"/>
    <property type="match status" value="1"/>
</dbReference>
<evidence type="ECO:0000259" key="1">
    <source>
        <dbReference type="Pfam" id="PF13547"/>
    </source>
</evidence>
<evidence type="ECO:0000259" key="3">
    <source>
        <dbReference type="Pfam" id="PF23666"/>
    </source>
</evidence>
<feature type="domain" description="Rcc01698-like C-terminal" evidence="3">
    <location>
        <begin position="1053"/>
        <end position="1154"/>
    </location>
</feature>
<accession>A0A443J386</accession>
<protein>
    <submittedName>
        <fullName evidence="4">Host specificity protein</fullName>
    </submittedName>
</protein>
<feature type="domain" description="GTA TIM-barrel-like" evidence="1">
    <location>
        <begin position="449"/>
        <end position="742"/>
    </location>
</feature>
<proteinExistence type="predicted"/>
<comment type="caution">
    <text evidence="4">The sequence shown here is derived from an EMBL/GenBank/DDBJ whole genome shotgun (WGS) entry which is preliminary data.</text>
</comment>
<dbReference type="Gene3D" id="3.20.20.80">
    <property type="entry name" value="Glycosidases"/>
    <property type="match status" value="1"/>
</dbReference>
<dbReference type="EMBL" id="SAUW01000002">
    <property type="protein sequence ID" value="RWR14899.1"/>
    <property type="molecule type" value="Genomic_DNA"/>
</dbReference>
<dbReference type="Pfam" id="PF13547">
    <property type="entry name" value="GTA_TIM"/>
    <property type="match status" value="1"/>
</dbReference>
<dbReference type="InterPro" id="IPR032876">
    <property type="entry name" value="J_dom"/>
</dbReference>
<name>A0A443J386_9RHOB</name>
<reference evidence="4 5" key="1">
    <citation type="submission" date="2019-01" db="EMBL/GenBank/DDBJ databases">
        <title>Sinorhodobacter populi sp. nov. isolated from the symptomatic bark tissue of Populus euramericana canker.</title>
        <authorList>
            <person name="Xu G."/>
        </authorList>
    </citation>
    <scope>NUCLEOTIDE SEQUENCE [LARGE SCALE GENOMIC DNA]</scope>
    <source>
        <strain evidence="4 5">2D-5</strain>
    </source>
</reference>
<gene>
    <name evidence="4" type="ORF">D2T33_02810</name>
</gene>
<keyword evidence="5" id="KW-1185">Reference proteome</keyword>
<dbReference type="InterPro" id="IPR056490">
    <property type="entry name" value="Rcc01698_C"/>
</dbReference>
<dbReference type="Proteomes" id="UP000285710">
    <property type="component" value="Unassembled WGS sequence"/>
</dbReference>
<reference evidence="4 5" key="2">
    <citation type="submission" date="2019-01" db="EMBL/GenBank/DDBJ databases">
        <authorList>
            <person name="Li Y."/>
        </authorList>
    </citation>
    <scope>NUCLEOTIDE SEQUENCE [LARGE SCALE GENOMIC DNA]</scope>
    <source>
        <strain evidence="4 5">2D-5</strain>
    </source>
</reference>
<dbReference type="RefSeq" id="WP_128268750.1">
    <property type="nucleotide sequence ID" value="NZ_SAUW01000002.1"/>
</dbReference>
<dbReference type="Pfam" id="PF13550">
    <property type="entry name" value="Phage-tail_3"/>
    <property type="match status" value="1"/>
</dbReference>
<dbReference type="Pfam" id="PF23666">
    <property type="entry name" value="Rcc01698_C"/>
    <property type="match status" value="1"/>
</dbReference>
<evidence type="ECO:0000313" key="5">
    <source>
        <dbReference type="Proteomes" id="UP000285710"/>
    </source>
</evidence>